<dbReference type="AlphaFoldDB" id="A0A7H8QYA5"/>
<dbReference type="PANTHER" id="PTHR31138:SF4">
    <property type="entry name" value="DUF5923 DOMAIN-CONTAINING PROTEIN"/>
    <property type="match status" value="1"/>
</dbReference>
<sequence length="749" mass="84481">MSSCFGNRKPQRGRGADTEPLLPLYEDETARQRQLHQKLHSYQMFKALSEGYMPSTEQLIANLRTLLASDLFNPGTDDLSHSGRQLARDVRTFLRLFIEILREKNSEDQVQEFFWHLSKSKASLDTSDLASQASRAKANANTRAAYDSLRTVGSLLLTNADFRVFLDDIATVGRQVFADTSYSMSDTAHKVAEVAQPSAEELEQIQGAGADEGKHPTKENLRDEVNIIATTAEDGIVRAGLTAKESTKEQVSGEHKDALMYRLKQTVLKLRSRDDYSDSVSTIATLAQRYGAFYANAAEDTIHALDEDVQVNEDLNNAVDRFWALVRSFGDAEEWKKLEDRFHEVMKHSNKDPEFESLMSNVGNSLQEVLTDPEFFDAADERFDELKTKFSHIGSESPLRADFDAFLQQIKLTLSKIPQDTAVAKLAAATKKIYHDLSHAYTDGTSTLVADAAHIFLPLLIRGIQRIPIPRLEISVPEIDLLIENLILEPGRTVNQSSFFPYKILVTSKTDMELAKVHSKKARTNMKTVITVGLQGLNISASEFGYWIRAHSGLFFRFGDEGIGSFYLDERGIDVSVDLEIGRDRLAHLVTLRGVRVHVHKLDYKIKRSRWKFLLCLVKPFLKQLIRRLLEKKIAESVVSMVVTINRELVYARERLRAVNIANPQDYMTFIRAVMARPQLYSNPEMHQRFTASPPKSGPFKGIYAPGSIVKVWRDEAVRAHDAIERGDEGSGLGLTWRNEIFNVNATIP</sequence>
<feature type="domain" description="HAM1-like N-terminal" evidence="3">
    <location>
        <begin position="27"/>
        <end position="218"/>
    </location>
</feature>
<evidence type="ECO:0000256" key="1">
    <source>
        <dbReference type="SAM" id="MobiDB-lite"/>
    </source>
</evidence>
<evidence type="ECO:0008006" key="6">
    <source>
        <dbReference type="Google" id="ProtNLM"/>
    </source>
</evidence>
<protein>
    <recommendedName>
        <fullName evidence="6">Bactericidal permeability-increasing protein</fullName>
    </recommendedName>
</protein>
<dbReference type="InterPro" id="IPR017943">
    <property type="entry name" value="Bactericidal_perm-incr_a/b_dom"/>
</dbReference>
<evidence type="ECO:0000313" key="5">
    <source>
        <dbReference type="Proteomes" id="UP000509510"/>
    </source>
</evidence>
<dbReference type="RefSeq" id="XP_035345257.1">
    <property type="nucleotide sequence ID" value="XM_035489364.1"/>
</dbReference>
<evidence type="ECO:0000259" key="3">
    <source>
        <dbReference type="Pfam" id="PF19343"/>
    </source>
</evidence>
<dbReference type="Proteomes" id="UP000509510">
    <property type="component" value="Chromosome III"/>
</dbReference>
<proteinExistence type="predicted"/>
<feature type="region of interest" description="Disordered" evidence="1">
    <location>
        <begin position="1"/>
        <end position="23"/>
    </location>
</feature>
<feature type="domain" description="HAM1-like N-terminal" evidence="3">
    <location>
        <begin position="241"/>
        <end position="580"/>
    </location>
</feature>
<dbReference type="GeneID" id="55993704"/>
<dbReference type="EMBL" id="CP055900">
    <property type="protein sequence ID" value="QKX59079.1"/>
    <property type="molecule type" value="Genomic_DNA"/>
</dbReference>
<reference evidence="5" key="1">
    <citation type="submission" date="2020-06" db="EMBL/GenBank/DDBJ databases">
        <title>A chromosome-scale genome assembly of Talaromyces rugulosus W13939.</title>
        <authorList>
            <person name="Wang B."/>
            <person name="Guo L."/>
            <person name="Ye K."/>
            <person name="Wang L."/>
        </authorList>
    </citation>
    <scope>NUCLEOTIDE SEQUENCE [LARGE SCALE GENOMIC DNA]</scope>
    <source>
        <strain evidence="5">W13939</strain>
    </source>
</reference>
<evidence type="ECO:0000259" key="2">
    <source>
        <dbReference type="Pfam" id="PF14613"/>
    </source>
</evidence>
<dbReference type="Gene3D" id="3.15.10.10">
    <property type="entry name" value="Bactericidal permeability-increasing protein, domain 1"/>
    <property type="match status" value="1"/>
</dbReference>
<gene>
    <name evidence="4" type="ORF">TRUGW13939_06209</name>
</gene>
<dbReference type="OrthoDB" id="5407957at2759"/>
<dbReference type="GO" id="GO:0008289">
    <property type="term" value="F:lipid binding"/>
    <property type="evidence" value="ECO:0007669"/>
    <property type="project" value="InterPro"/>
</dbReference>
<keyword evidence="5" id="KW-1185">Reference proteome</keyword>
<dbReference type="SUPFAM" id="SSF55394">
    <property type="entry name" value="Bactericidal permeability-increasing protein, BPI"/>
    <property type="match status" value="1"/>
</dbReference>
<dbReference type="Pfam" id="PF14613">
    <property type="entry name" value="HAM1_C"/>
    <property type="match status" value="1"/>
</dbReference>
<dbReference type="KEGG" id="trg:TRUGW13939_06209"/>
<dbReference type="InterPro" id="IPR027842">
    <property type="entry name" value="HAM1-like_C"/>
</dbReference>
<organism evidence="4 5">
    <name type="scientific">Talaromyces rugulosus</name>
    <name type="common">Penicillium rugulosum</name>
    <dbReference type="NCBI Taxonomy" id="121627"/>
    <lineage>
        <taxon>Eukaryota</taxon>
        <taxon>Fungi</taxon>
        <taxon>Dikarya</taxon>
        <taxon>Ascomycota</taxon>
        <taxon>Pezizomycotina</taxon>
        <taxon>Eurotiomycetes</taxon>
        <taxon>Eurotiomycetidae</taxon>
        <taxon>Eurotiales</taxon>
        <taxon>Trichocomaceae</taxon>
        <taxon>Talaromyces</taxon>
        <taxon>Talaromyces sect. Islandici</taxon>
    </lineage>
</organism>
<evidence type="ECO:0000313" key="4">
    <source>
        <dbReference type="EMBL" id="QKX59079.1"/>
    </source>
</evidence>
<dbReference type="Pfam" id="PF19343">
    <property type="entry name" value="HAM1_N"/>
    <property type="match status" value="2"/>
</dbReference>
<feature type="domain" description="HAM1-like C-terminal" evidence="2">
    <location>
        <begin position="597"/>
        <end position="657"/>
    </location>
</feature>
<dbReference type="InterPro" id="IPR045967">
    <property type="entry name" value="HAM1-like_N"/>
</dbReference>
<accession>A0A7H8QYA5</accession>
<dbReference type="PANTHER" id="PTHR31138">
    <property type="entry name" value="CHROMOSOME 19, WHOLE GENOME SHOTGUN SEQUENCE"/>
    <property type="match status" value="1"/>
</dbReference>
<name>A0A7H8QYA5_TALRU</name>